<evidence type="ECO:0000313" key="2">
    <source>
        <dbReference type="EMBL" id="TAA76323.1"/>
    </source>
</evidence>
<evidence type="ECO:0000259" key="1">
    <source>
        <dbReference type="Pfam" id="PF19493"/>
    </source>
</evidence>
<dbReference type="InterPro" id="IPR045794">
    <property type="entry name" value="Trypco1"/>
</dbReference>
<keyword evidence="3" id="KW-1185">Reference proteome</keyword>
<dbReference type="NCBIfam" id="NF041216">
    <property type="entry name" value="CU044_2847_fam"/>
    <property type="match status" value="1"/>
</dbReference>
<comment type="caution">
    <text evidence="2">The sequence shown here is derived from an EMBL/GenBank/DDBJ whole genome shotgun (WGS) entry which is preliminary data.</text>
</comment>
<reference evidence="2" key="1">
    <citation type="submission" date="2017-07" db="EMBL/GenBank/DDBJ databases">
        <title>The cable genome - Insights into the physiology and evolution of filamentous bacteria capable of sulfide oxidation via long distance electron transfer.</title>
        <authorList>
            <person name="Thorup C."/>
            <person name="Bjerg J.T."/>
            <person name="Schreiber L."/>
            <person name="Nielsen L.P."/>
            <person name="Kjeldsen K.U."/>
            <person name="Boesen T."/>
            <person name="Boggild A."/>
            <person name="Meysman F."/>
            <person name="Geelhoed J."/>
            <person name="Schramm A."/>
        </authorList>
    </citation>
    <scope>NUCLEOTIDE SEQUENCE [LARGE SCALE GENOMIC DNA]</scope>
    <source>
        <strain evidence="2">GS</strain>
    </source>
</reference>
<dbReference type="Proteomes" id="UP000316238">
    <property type="component" value="Unassembled WGS sequence"/>
</dbReference>
<proteinExistence type="predicted"/>
<dbReference type="AlphaFoldDB" id="A0A521G5M8"/>
<name>A0A521G5M8_9BACT</name>
<sequence length="109" mass="12145">MKKLIEFELDGQPVYFETEISEAEGMRRVSRGGGEDEPEKAVSRFTEAVARIKPAAEVVLNAFREMNTPDEIALEFGLNFSAKAGVVFASTDSTATFKVSLRWKNEKPK</sequence>
<dbReference type="Pfam" id="PF19493">
    <property type="entry name" value="Trypco1"/>
    <property type="match status" value="1"/>
</dbReference>
<accession>A0A521G5M8</accession>
<feature type="domain" description="Trypsin-co-occurring" evidence="1">
    <location>
        <begin position="10"/>
        <end position="105"/>
    </location>
</feature>
<protein>
    <recommendedName>
        <fullName evidence="1">Trypsin-co-occurring domain-containing protein</fullName>
    </recommendedName>
</protein>
<organism evidence="2 3">
    <name type="scientific">Candidatus Electronema aureum</name>
    <dbReference type="NCBI Taxonomy" id="2005002"/>
    <lineage>
        <taxon>Bacteria</taxon>
        <taxon>Pseudomonadati</taxon>
        <taxon>Thermodesulfobacteriota</taxon>
        <taxon>Desulfobulbia</taxon>
        <taxon>Desulfobulbales</taxon>
        <taxon>Desulfobulbaceae</taxon>
        <taxon>Candidatus Electronema</taxon>
    </lineage>
</organism>
<dbReference type="EMBL" id="NQJD01000001">
    <property type="protein sequence ID" value="TAA76323.1"/>
    <property type="molecule type" value="Genomic_DNA"/>
</dbReference>
<evidence type="ECO:0000313" key="3">
    <source>
        <dbReference type="Proteomes" id="UP000316238"/>
    </source>
</evidence>
<gene>
    <name evidence="2" type="ORF">CDV28_101227</name>
</gene>